<evidence type="ECO:0000313" key="6">
    <source>
        <dbReference type="Proteomes" id="UP000809349"/>
    </source>
</evidence>
<dbReference type="SUPFAM" id="SSF141868">
    <property type="entry name" value="EAL domain-like"/>
    <property type="match status" value="1"/>
</dbReference>
<comment type="caution">
    <text evidence="5">The sequence shown here is derived from an EMBL/GenBank/DDBJ whole genome shotgun (WGS) entry which is preliminary data.</text>
</comment>
<dbReference type="CDD" id="cd00130">
    <property type="entry name" value="PAS"/>
    <property type="match status" value="2"/>
</dbReference>
<evidence type="ECO:0000256" key="1">
    <source>
        <dbReference type="SAM" id="MobiDB-lite"/>
    </source>
</evidence>
<dbReference type="InterPro" id="IPR035965">
    <property type="entry name" value="PAS-like_dom_sf"/>
</dbReference>
<dbReference type="Pfam" id="PF00990">
    <property type="entry name" value="GGDEF"/>
    <property type="match status" value="1"/>
</dbReference>
<feature type="domain" description="GGDEF" evidence="4">
    <location>
        <begin position="345"/>
        <end position="478"/>
    </location>
</feature>
<dbReference type="CDD" id="cd01948">
    <property type="entry name" value="EAL"/>
    <property type="match status" value="1"/>
</dbReference>
<evidence type="ECO:0000259" key="3">
    <source>
        <dbReference type="PROSITE" id="PS50883"/>
    </source>
</evidence>
<reference evidence="5 6" key="1">
    <citation type="submission" date="2021-01" db="EMBL/GenBank/DDBJ databases">
        <authorList>
            <person name="Ruan W."/>
            <person name="Khan S.A."/>
            <person name="Jeon C.O."/>
        </authorList>
    </citation>
    <scope>NUCLEOTIDE SEQUENCE [LARGE SCALE GENOMIC DNA]</scope>
    <source>
        <strain evidence="5 6">R798</strain>
    </source>
</reference>
<dbReference type="InterPro" id="IPR000014">
    <property type="entry name" value="PAS"/>
</dbReference>
<dbReference type="SMART" id="SM00086">
    <property type="entry name" value="PAC"/>
    <property type="match status" value="2"/>
</dbReference>
<dbReference type="InterPro" id="IPR013655">
    <property type="entry name" value="PAS_fold_3"/>
</dbReference>
<dbReference type="InterPro" id="IPR001633">
    <property type="entry name" value="EAL_dom"/>
</dbReference>
<dbReference type="RefSeq" id="WP_223464176.1">
    <property type="nucleotide sequence ID" value="NZ_JAFBIL020000001.1"/>
</dbReference>
<dbReference type="SUPFAM" id="SSF55785">
    <property type="entry name" value="PYP-like sensor domain (PAS domain)"/>
    <property type="match status" value="2"/>
</dbReference>
<dbReference type="EMBL" id="JAFBIL020000001">
    <property type="protein sequence ID" value="MBZ2205724.1"/>
    <property type="molecule type" value="Genomic_DNA"/>
</dbReference>
<name>A0ABS7SHY7_9BURK</name>
<dbReference type="SMART" id="SM00052">
    <property type="entry name" value="EAL"/>
    <property type="match status" value="1"/>
</dbReference>
<dbReference type="InterPro" id="IPR035919">
    <property type="entry name" value="EAL_sf"/>
</dbReference>
<dbReference type="NCBIfam" id="TIGR00229">
    <property type="entry name" value="sensory_box"/>
    <property type="match status" value="1"/>
</dbReference>
<protein>
    <submittedName>
        <fullName evidence="5">EAL domain-containing protein</fullName>
    </submittedName>
</protein>
<dbReference type="SMART" id="SM00091">
    <property type="entry name" value="PAS"/>
    <property type="match status" value="2"/>
</dbReference>
<evidence type="ECO:0000259" key="2">
    <source>
        <dbReference type="PROSITE" id="PS50113"/>
    </source>
</evidence>
<dbReference type="PROSITE" id="PS50883">
    <property type="entry name" value="EAL"/>
    <property type="match status" value="1"/>
</dbReference>
<dbReference type="Pfam" id="PF08447">
    <property type="entry name" value="PAS_3"/>
    <property type="match status" value="2"/>
</dbReference>
<evidence type="ECO:0000313" key="5">
    <source>
        <dbReference type="EMBL" id="MBZ2205724.1"/>
    </source>
</evidence>
<dbReference type="InterPro" id="IPR001610">
    <property type="entry name" value="PAC"/>
</dbReference>
<dbReference type="SUPFAM" id="SSF55073">
    <property type="entry name" value="Nucleotide cyclase"/>
    <property type="match status" value="1"/>
</dbReference>
<sequence>MSIATRQDGNKGAPSRDRRATHDSCVGPAGADPGAEYARLTHELRISEERLEFALESTGEGVWDWNIAADTVFYSARFRAILGLPDDARDDTGYWWSRIHPGDVADPAKFAHYLLGLERRLFVCEHRLRHADGHWVWVETRGNIVARDADGKPQRMVGTITDITATRLLREELETSHQLLAKLTSQVPGALFEFVMQPDGQLVCTYISAMSEEMFEHTPKEIEDDINCLNSRIYQPDRARLRQSLRLAADSMQAWQIDYRVMLPRKGLCWRELCARPTRNGDGAITWHGFTTDISDRKRNEHTIRQFNEKLERRAHYDALTGLPNRVLFRDRLEQEMKHAQGAAHAMALLFIDLDRFKEVNDLLGHDAGDQLLTGAARRIERCLRPGDTVARLAGDEFTVILADMAETSHIEQTAQAILDVLRQPFQLGIEQAYVSASIGVAVYPGDGSEPEELMRHADHAMYRSKGRGRNQLTFFEAGMQEAAMRRLTLSSELRRAQEAKQLELHFQPIVDGASGAVCKAEALLRWRRPNGTLALPADFVWIAEETGLIHEIGNWVFREAARWSQRWSGMLGKPFQVSINKSPVQFQPHARSMNWISYLDQCDMPHNSIAVEITEGVLLNLTDDVHERLDELQRAGMEVSIDDFGTGYSSMNYLKRLDIDYLKIDRSFVSEMLHDHTSRTITETIIVMAHKLGLKVIAEGVESAEQRDWLAAQHCDYLQGFLFGPAVPPEDFEQLLAGKPLLDAPPHRLQSPS</sequence>
<feature type="domain" description="PAC" evidence="2">
    <location>
        <begin position="122"/>
        <end position="175"/>
    </location>
</feature>
<reference evidence="5 6" key="2">
    <citation type="submission" date="2021-08" db="EMBL/GenBank/DDBJ databases">
        <title>Massilia sp. R798.</title>
        <authorList>
            <person name="Baek J.H."/>
            <person name="Jung H.S."/>
            <person name="Kim K.R."/>
            <person name="Jeon C.O."/>
        </authorList>
    </citation>
    <scope>NUCLEOTIDE SEQUENCE [LARGE SCALE GENOMIC DNA]</scope>
    <source>
        <strain evidence="5 6">R798</strain>
    </source>
</reference>
<dbReference type="Gene3D" id="3.30.70.270">
    <property type="match status" value="1"/>
</dbReference>
<dbReference type="NCBIfam" id="TIGR00254">
    <property type="entry name" value="GGDEF"/>
    <property type="match status" value="1"/>
</dbReference>
<feature type="region of interest" description="Disordered" evidence="1">
    <location>
        <begin position="1"/>
        <end position="32"/>
    </location>
</feature>
<evidence type="ECO:0000259" key="4">
    <source>
        <dbReference type="PROSITE" id="PS50887"/>
    </source>
</evidence>
<dbReference type="InterPro" id="IPR029787">
    <property type="entry name" value="Nucleotide_cyclase"/>
</dbReference>
<keyword evidence="6" id="KW-1185">Reference proteome</keyword>
<dbReference type="PANTHER" id="PTHR44757:SF2">
    <property type="entry name" value="BIOFILM ARCHITECTURE MAINTENANCE PROTEIN MBAA"/>
    <property type="match status" value="1"/>
</dbReference>
<dbReference type="Gene3D" id="3.20.20.450">
    <property type="entry name" value="EAL domain"/>
    <property type="match status" value="1"/>
</dbReference>
<dbReference type="InterPro" id="IPR000700">
    <property type="entry name" value="PAS-assoc_C"/>
</dbReference>
<accession>A0ABS7SHY7</accession>
<proteinExistence type="predicted"/>
<dbReference type="InterPro" id="IPR000160">
    <property type="entry name" value="GGDEF_dom"/>
</dbReference>
<dbReference type="Pfam" id="PF00563">
    <property type="entry name" value="EAL"/>
    <property type="match status" value="1"/>
</dbReference>
<feature type="domain" description="EAL" evidence="3">
    <location>
        <begin position="487"/>
        <end position="741"/>
    </location>
</feature>
<dbReference type="Gene3D" id="3.30.450.20">
    <property type="entry name" value="PAS domain"/>
    <property type="match status" value="2"/>
</dbReference>
<gene>
    <name evidence="5" type="ORF">I4X03_000445</name>
</gene>
<dbReference type="PROSITE" id="PS50887">
    <property type="entry name" value="GGDEF"/>
    <property type="match status" value="1"/>
</dbReference>
<dbReference type="CDD" id="cd01949">
    <property type="entry name" value="GGDEF"/>
    <property type="match status" value="1"/>
</dbReference>
<dbReference type="PANTHER" id="PTHR44757">
    <property type="entry name" value="DIGUANYLATE CYCLASE DGCP"/>
    <property type="match status" value="1"/>
</dbReference>
<organism evidence="5 6">
    <name type="scientific">Massilia soli</name>
    <dbReference type="NCBI Taxonomy" id="2792854"/>
    <lineage>
        <taxon>Bacteria</taxon>
        <taxon>Pseudomonadati</taxon>
        <taxon>Pseudomonadota</taxon>
        <taxon>Betaproteobacteria</taxon>
        <taxon>Burkholderiales</taxon>
        <taxon>Oxalobacteraceae</taxon>
        <taxon>Telluria group</taxon>
        <taxon>Massilia</taxon>
    </lineage>
</organism>
<dbReference type="InterPro" id="IPR043128">
    <property type="entry name" value="Rev_trsase/Diguanyl_cyclase"/>
</dbReference>
<dbReference type="InterPro" id="IPR052155">
    <property type="entry name" value="Biofilm_reg_signaling"/>
</dbReference>
<dbReference type="Proteomes" id="UP000809349">
    <property type="component" value="Unassembled WGS sequence"/>
</dbReference>
<dbReference type="PROSITE" id="PS50113">
    <property type="entry name" value="PAC"/>
    <property type="match status" value="1"/>
</dbReference>
<dbReference type="SMART" id="SM00267">
    <property type="entry name" value="GGDEF"/>
    <property type="match status" value="1"/>
</dbReference>